<dbReference type="Proteomes" id="UP000288843">
    <property type="component" value="Unassembled WGS sequence"/>
</dbReference>
<comment type="caution">
    <text evidence="1">The sequence shown here is derived from an EMBL/GenBank/DDBJ whole genome shotgun (WGS) entry which is preliminary data.</text>
</comment>
<dbReference type="EMBL" id="QKOX01000013">
    <property type="protein sequence ID" value="RWT22255.1"/>
    <property type="molecule type" value="Genomic_DNA"/>
</dbReference>
<evidence type="ECO:0000313" key="2">
    <source>
        <dbReference type="Proteomes" id="UP000288843"/>
    </source>
</evidence>
<accession>A0A443VM01</accession>
<organism evidence="1 2">
    <name type="scientific">Raoultella planticola</name>
    <name type="common">Klebsiella planticola</name>
    <dbReference type="NCBI Taxonomy" id="575"/>
    <lineage>
        <taxon>Bacteria</taxon>
        <taxon>Pseudomonadati</taxon>
        <taxon>Pseudomonadota</taxon>
        <taxon>Gammaproteobacteria</taxon>
        <taxon>Enterobacterales</taxon>
        <taxon>Enterobacteriaceae</taxon>
        <taxon>Klebsiella/Raoultella group</taxon>
        <taxon>Raoultella</taxon>
    </lineage>
</organism>
<sequence>MGPSLGGALVSCVKRAVPETKGNWHRQTTHSTVNKCCDTRSLICLLPAAQFLYWQPVAVAQSIFGSLRRPALRYACTHHNWKRTPSF</sequence>
<protein>
    <submittedName>
        <fullName evidence="1">Uncharacterized protein</fullName>
    </submittedName>
</protein>
<gene>
    <name evidence="1" type="ORF">DN603_14635</name>
</gene>
<evidence type="ECO:0000313" key="1">
    <source>
        <dbReference type="EMBL" id="RWT22255.1"/>
    </source>
</evidence>
<name>A0A443VM01_RAOPL</name>
<reference evidence="1 2" key="1">
    <citation type="submission" date="2018-06" db="EMBL/GenBank/DDBJ databases">
        <title>Carbapenemase-producing Enterobacteriaceae present in wastewater treatment plant effluent and nearby surface waters in the US.</title>
        <authorList>
            <person name="Mathys D.A."/>
            <person name="Mollenkopf D.F."/>
            <person name="Feicht S.M."/>
            <person name="Adams R.J."/>
            <person name="Albers A.L."/>
            <person name="Stuever D.M."/>
            <person name="Daniels J.B."/>
            <person name="Wittum T.E."/>
        </authorList>
    </citation>
    <scope>NUCLEOTIDE SEQUENCE [LARGE SCALE GENOMIC DNA]</scope>
    <source>
        <strain evidence="1 2">GEO_47_Down_B</strain>
    </source>
</reference>
<proteinExistence type="predicted"/>
<dbReference type="AlphaFoldDB" id="A0A443VM01"/>